<proteinExistence type="predicted"/>
<dbReference type="RefSeq" id="WP_209353616.1">
    <property type="nucleotide sequence ID" value="NZ_JAGIYZ010000024.1"/>
</dbReference>
<evidence type="ECO:0000313" key="3">
    <source>
        <dbReference type="Proteomes" id="UP000680815"/>
    </source>
</evidence>
<keyword evidence="3" id="KW-1185">Reference proteome</keyword>
<evidence type="ECO:0000313" key="2">
    <source>
        <dbReference type="EMBL" id="MBP0466215.1"/>
    </source>
</evidence>
<feature type="region of interest" description="Disordered" evidence="1">
    <location>
        <begin position="1"/>
        <end position="25"/>
    </location>
</feature>
<name>A0ABS4AXW2_9PROT</name>
<evidence type="ECO:0000256" key="1">
    <source>
        <dbReference type="SAM" id="MobiDB-lite"/>
    </source>
</evidence>
<reference evidence="2 3" key="1">
    <citation type="submission" date="2021-03" db="EMBL/GenBank/DDBJ databases">
        <authorList>
            <person name="So Y."/>
        </authorList>
    </citation>
    <scope>NUCLEOTIDE SEQUENCE [LARGE SCALE GENOMIC DNA]</scope>
    <source>
        <strain evidence="2 3">PWR1</strain>
    </source>
</reference>
<accession>A0ABS4AXW2</accession>
<comment type="caution">
    <text evidence="2">The sequence shown here is derived from an EMBL/GenBank/DDBJ whole genome shotgun (WGS) entry which is preliminary data.</text>
</comment>
<gene>
    <name evidence="2" type="ORF">J5Y09_19975</name>
</gene>
<protein>
    <submittedName>
        <fullName evidence="2">Uncharacterized protein</fullName>
    </submittedName>
</protein>
<organism evidence="2 3">
    <name type="scientific">Roseomonas nitratireducens</name>
    <dbReference type="NCBI Taxonomy" id="2820810"/>
    <lineage>
        <taxon>Bacteria</taxon>
        <taxon>Pseudomonadati</taxon>
        <taxon>Pseudomonadota</taxon>
        <taxon>Alphaproteobacteria</taxon>
        <taxon>Acetobacterales</taxon>
        <taxon>Roseomonadaceae</taxon>
        <taxon>Roseomonas</taxon>
    </lineage>
</organism>
<sequence>MSDEEKPAPTDGGSAPPEVSPPDLGEWGSNYLDSLWDALHLYAETPEQFSGALAALVFHARHLRPEHHAELADLIRTPFKRPRGRSPNRSRQEEIWHRYFFLGPRTPRTQAIDEIAADYNLSHDAAEKAYDRAKRYFSGR</sequence>
<dbReference type="Proteomes" id="UP000680815">
    <property type="component" value="Unassembled WGS sequence"/>
</dbReference>
<dbReference type="EMBL" id="JAGIYZ010000024">
    <property type="protein sequence ID" value="MBP0466215.1"/>
    <property type="molecule type" value="Genomic_DNA"/>
</dbReference>